<dbReference type="EMBL" id="JACGWK010000987">
    <property type="protein sequence ID" value="KAL0293689.1"/>
    <property type="molecule type" value="Genomic_DNA"/>
</dbReference>
<name>A0AAW2JGZ5_9LAMI</name>
<reference evidence="1" key="2">
    <citation type="journal article" date="2024" name="Plant">
        <title>Genomic evolution and insights into agronomic trait innovations of Sesamum species.</title>
        <authorList>
            <person name="Miao H."/>
            <person name="Wang L."/>
            <person name="Qu L."/>
            <person name="Liu H."/>
            <person name="Sun Y."/>
            <person name="Le M."/>
            <person name="Wang Q."/>
            <person name="Wei S."/>
            <person name="Zheng Y."/>
            <person name="Lin W."/>
            <person name="Duan Y."/>
            <person name="Cao H."/>
            <person name="Xiong S."/>
            <person name="Wang X."/>
            <person name="Wei L."/>
            <person name="Li C."/>
            <person name="Ma Q."/>
            <person name="Ju M."/>
            <person name="Zhao R."/>
            <person name="Li G."/>
            <person name="Mu C."/>
            <person name="Tian Q."/>
            <person name="Mei H."/>
            <person name="Zhang T."/>
            <person name="Gao T."/>
            <person name="Zhang H."/>
        </authorList>
    </citation>
    <scope>NUCLEOTIDE SEQUENCE</scope>
    <source>
        <strain evidence="1">G01</strain>
    </source>
</reference>
<sequence length="186" mass="21425">MVAYCTEKMTLIWITAIFMEKLGISQLGNKILTIRRPCMSFLGTYCLPLGCKGLYTSKAIVEHKTWYANHQTEGSMCYPSDAEAWRHFDRIYSCFAVEPSNVRLSLCMDGLTLNGEYDHTYSYWLVILTSYNLPPGMCISSDMFLKMVIPDPSNPKHLINVYLELLIEELQSLWHVVVLRHDNARN</sequence>
<reference evidence="1" key="1">
    <citation type="submission" date="2020-06" db="EMBL/GenBank/DDBJ databases">
        <authorList>
            <person name="Li T."/>
            <person name="Hu X."/>
            <person name="Zhang T."/>
            <person name="Song X."/>
            <person name="Zhang H."/>
            <person name="Dai N."/>
            <person name="Sheng W."/>
            <person name="Hou X."/>
            <person name="Wei L."/>
        </authorList>
    </citation>
    <scope>NUCLEOTIDE SEQUENCE</scope>
    <source>
        <strain evidence="1">G01</strain>
        <tissue evidence="1">Leaf</tissue>
    </source>
</reference>
<gene>
    <name evidence="1" type="ORF">Sangu_3232900</name>
</gene>
<accession>A0AAW2JGZ5</accession>
<dbReference type="AlphaFoldDB" id="A0AAW2JGZ5"/>
<evidence type="ECO:0000313" key="1">
    <source>
        <dbReference type="EMBL" id="KAL0293689.1"/>
    </source>
</evidence>
<dbReference type="InterPro" id="IPR004242">
    <property type="entry name" value="Transposase_21"/>
</dbReference>
<proteinExistence type="predicted"/>
<dbReference type="Pfam" id="PF02992">
    <property type="entry name" value="Transposase_21"/>
    <property type="match status" value="1"/>
</dbReference>
<comment type="caution">
    <text evidence="1">The sequence shown here is derived from an EMBL/GenBank/DDBJ whole genome shotgun (WGS) entry which is preliminary data.</text>
</comment>
<organism evidence="1">
    <name type="scientific">Sesamum angustifolium</name>
    <dbReference type="NCBI Taxonomy" id="2727405"/>
    <lineage>
        <taxon>Eukaryota</taxon>
        <taxon>Viridiplantae</taxon>
        <taxon>Streptophyta</taxon>
        <taxon>Embryophyta</taxon>
        <taxon>Tracheophyta</taxon>
        <taxon>Spermatophyta</taxon>
        <taxon>Magnoliopsida</taxon>
        <taxon>eudicotyledons</taxon>
        <taxon>Gunneridae</taxon>
        <taxon>Pentapetalae</taxon>
        <taxon>asterids</taxon>
        <taxon>lamiids</taxon>
        <taxon>Lamiales</taxon>
        <taxon>Pedaliaceae</taxon>
        <taxon>Sesamum</taxon>
    </lineage>
</organism>
<protein>
    <submittedName>
        <fullName evidence="1">Uncharacterized protein</fullName>
    </submittedName>
</protein>